<comment type="caution">
    <text evidence="3">The sequence shown here is derived from an EMBL/GenBank/DDBJ whole genome shotgun (WGS) entry which is preliminary data.</text>
</comment>
<keyword evidence="1" id="KW-0472">Membrane</keyword>
<dbReference type="Gene3D" id="3.90.640.20">
    <property type="entry name" value="Heat-shock cognate protein, ATPase"/>
    <property type="match status" value="1"/>
</dbReference>
<name>A0A9D2MC50_9FIRM</name>
<feature type="domain" description="DUF3298" evidence="2">
    <location>
        <begin position="201"/>
        <end position="284"/>
    </location>
</feature>
<organism evidence="3 4">
    <name type="scientific">Candidatus Flavonifractor intestinipullorum</name>
    <dbReference type="NCBI Taxonomy" id="2838587"/>
    <lineage>
        <taxon>Bacteria</taxon>
        <taxon>Bacillati</taxon>
        <taxon>Bacillota</taxon>
        <taxon>Clostridia</taxon>
        <taxon>Eubacteriales</taxon>
        <taxon>Oscillospiraceae</taxon>
        <taxon>Flavonifractor</taxon>
    </lineage>
</organism>
<accession>A0A9D2MC50</accession>
<reference evidence="3" key="1">
    <citation type="journal article" date="2021" name="PeerJ">
        <title>Extensive microbial diversity within the chicken gut microbiome revealed by metagenomics and culture.</title>
        <authorList>
            <person name="Gilroy R."/>
            <person name="Ravi A."/>
            <person name="Getino M."/>
            <person name="Pursley I."/>
            <person name="Horton D.L."/>
            <person name="Alikhan N.F."/>
            <person name="Baker D."/>
            <person name="Gharbi K."/>
            <person name="Hall N."/>
            <person name="Watson M."/>
            <person name="Adriaenssens E.M."/>
            <person name="Foster-Nyarko E."/>
            <person name="Jarju S."/>
            <person name="Secka A."/>
            <person name="Antonio M."/>
            <person name="Oren A."/>
            <person name="Chaudhuri R.R."/>
            <person name="La Ragione R."/>
            <person name="Hildebrand F."/>
            <person name="Pallen M.J."/>
        </authorList>
    </citation>
    <scope>NUCLEOTIDE SEQUENCE</scope>
    <source>
        <strain evidence="3">CHK189-11263</strain>
    </source>
</reference>
<dbReference type="AlphaFoldDB" id="A0A9D2MC50"/>
<dbReference type="Gene3D" id="3.30.565.40">
    <property type="entry name" value="Fervidobacterium nodosum Rt17-B1 like"/>
    <property type="match status" value="1"/>
</dbReference>
<reference evidence="3" key="2">
    <citation type="submission" date="2021-04" db="EMBL/GenBank/DDBJ databases">
        <authorList>
            <person name="Gilroy R."/>
        </authorList>
    </citation>
    <scope>NUCLEOTIDE SEQUENCE</scope>
    <source>
        <strain evidence="3">CHK189-11263</strain>
    </source>
</reference>
<protein>
    <submittedName>
        <fullName evidence="3">RsiV family protein</fullName>
    </submittedName>
</protein>
<evidence type="ECO:0000256" key="1">
    <source>
        <dbReference type="SAM" id="Phobius"/>
    </source>
</evidence>
<dbReference type="InterPro" id="IPR037126">
    <property type="entry name" value="PdaC/RsiV-like_sf"/>
</dbReference>
<dbReference type="Proteomes" id="UP000824208">
    <property type="component" value="Unassembled WGS sequence"/>
</dbReference>
<evidence type="ECO:0000259" key="2">
    <source>
        <dbReference type="Pfam" id="PF11738"/>
    </source>
</evidence>
<feature type="transmembrane region" description="Helical" evidence="1">
    <location>
        <begin position="48"/>
        <end position="67"/>
    </location>
</feature>
<keyword evidence="1" id="KW-1133">Transmembrane helix</keyword>
<gene>
    <name evidence="3" type="ORF">H9714_07005</name>
</gene>
<dbReference type="EMBL" id="DWYC01000058">
    <property type="protein sequence ID" value="HJB57281.1"/>
    <property type="molecule type" value="Genomic_DNA"/>
</dbReference>
<evidence type="ECO:0000313" key="3">
    <source>
        <dbReference type="EMBL" id="HJB57281.1"/>
    </source>
</evidence>
<dbReference type="InterPro" id="IPR021729">
    <property type="entry name" value="DUF3298"/>
</dbReference>
<dbReference type="Pfam" id="PF11738">
    <property type="entry name" value="DUF3298"/>
    <property type="match status" value="1"/>
</dbReference>
<evidence type="ECO:0000313" key="4">
    <source>
        <dbReference type="Proteomes" id="UP000824208"/>
    </source>
</evidence>
<keyword evidence="1" id="KW-0812">Transmembrane</keyword>
<proteinExistence type="predicted"/>
<sequence length="298" mass="32814">MNEHDMKDFKAAYDAIPVPKELEGRVRASLQAAKQEQRRNKARKRRLLWQRTGAGAAAAMAAVVLLANSSPVVARAMEQVPVLGAITRVVTFRTFEDQGERTQAHVEVPQVEGGSEALNDAIAAYTDTIIEQYQADAARVEGAGVEAESNHYSLDLSYQVVTDNDRVFALRFNQTLVMASGVESVKIYDVDKATGELLTLDDLFQPGSDYLSVLTENIQEQMRAQMAADSEVYYWVDSEHEGLNFTRLEADTAFYLNDSGELVLVFDEGEVAPMYMGVVEFTIPSDVLSGLADPAYLG</sequence>